<feature type="transmembrane region" description="Helical" evidence="1">
    <location>
        <begin position="121"/>
        <end position="144"/>
    </location>
</feature>
<dbReference type="Pfam" id="PF16481">
    <property type="entry name" value="DUF5058"/>
    <property type="match status" value="1"/>
</dbReference>
<feature type="transmembrane region" description="Helical" evidence="1">
    <location>
        <begin position="57"/>
        <end position="78"/>
    </location>
</feature>
<feature type="transmembrane region" description="Helical" evidence="1">
    <location>
        <begin position="165"/>
        <end position="183"/>
    </location>
</feature>
<feature type="transmembrane region" description="Helical" evidence="1">
    <location>
        <begin position="12"/>
        <end position="36"/>
    </location>
</feature>
<sequence length="239" mass="26501">MRDYLLIANNKVFFICGAILVLFITFQSLVYLRLAFKEGKRIGLTKEKMIKAFRTGVISTIVPTLAVIVALITMTPILGIPIPWMRLSIIGSAPYEIMAAGVGAKSMGIDTLGGAEYTAEVFASSIWIMCVGSIWAVLIVTFLLKKIKVRYSRNVETDTRWRTTLMNAAFLGVFAIFMADPITTGGLPLGTMLSGASIMTFFALLIIRYKQKWLKEFALAFSMVGAMLFSILFTNFFKL</sequence>
<feature type="transmembrane region" description="Helical" evidence="1">
    <location>
        <begin position="189"/>
        <end position="207"/>
    </location>
</feature>
<accession>A0A7G9WBB7</accession>
<proteinExistence type="predicted"/>
<evidence type="ECO:0000313" key="2">
    <source>
        <dbReference type="EMBL" id="QNO15979.1"/>
    </source>
</evidence>
<keyword evidence="1" id="KW-1133">Transmembrane helix</keyword>
<dbReference type="EMBL" id="CP058559">
    <property type="protein sequence ID" value="QNO15979.1"/>
    <property type="molecule type" value="Genomic_DNA"/>
</dbReference>
<keyword evidence="1" id="KW-0812">Transmembrane</keyword>
<name>A0A7G9WBB7_ALKCA</name>
<dbReference type="AlphaFoldDB" id="A0A7G9WBB7"/>
<evidence type="ECO:0000313" key="3">
    <source>
        <dbReference type="Proteomes" id="UP000516160"/>
    </source>
</evidence>
<gene>
    <name evidence="2" type="ORF">HYG86_14985</name>
</gene>
<reference evidence="2 3" key="1">
    <citation type="submission" date="2020-07" db="EMBL/GenBank/DDBJ databases">
        <title>Alkalicella. sp. LB2 genome.</title>
        <authorList>
            <person name="Postec A."/>
            <person name="Quemeneur M."/>
        </authorList>
    </citation>
    <scope>NUCLEOTIDE SEQUENCE [LARGE SCALE GENOMIC DNA]</scope>
    <source>
        <strain evidence="2 3">LB2</strain>
    </source>
</reference>
<feature type="transmembrane region" description="Helical" evidence="1">
    <location>
        <begin position="219"/>
        <end position="237"/>
    </location>
</feature>
<keyword evidence="3" id="KW-1185">Reference proteome</keyword>
<dbReference type="InterPro" id="IPR032479">
    <property type="entry name" value="DUF5058"/>
</dbReference>
<organism evidence="2 3">
    <name type="scientific">Alkalicella caledoniensis</name>
    <dbReference type="NCBI Taxonomy" id="2731377"/>
    <lineage>
        <taxon>Bacteria</taxon>
        <taxon>Bacillati</taxon>
        <taxon>Bacillota</taxon>
        <taxon>Clostridia</taxon>
        <taxon>Eubacteriales</taxon>
        <taxon>Proteinivoracaceae</taxon>
        <taxon>Alkalicella</taxon>
    </lineage>
</organism>
<dbReference type="Proteomes" id="UP000516160">
    <property type="component" value="Chromosome"/>
</dbReference>
<protein>
    <submittedName>
        <fullName evidence="2">DUF5058 family protein</fullName>
    </submittedName>
</protein>
<dbReference type="KEGG" id="acae:HYG86_14985"/>
<keyword evidence="1" id="KW-0472">Membrane</keyword>
<evidence type="ECO:0000256" key="1">
    <source>
        <dbReference type="SAM" id="Phobius"/>
    </source>
</evidence>
<dbReference type="RefSeq" id="WP_213166378.1">
    <property type="nucleotide sequence ID" value="NZ_CP058559.1"/>
</dbReference>